<feature type="non-terminal residue" evidence="2">
    <location>
        <position position="69"/>
    </location>
</feature>
<feature type="non-terminal residue" evidence="2">
    <location>
        <position position="1"/>
    </location>
</feature>
<reference evidence="2 3" key="1">
    <citation type="submission" date="2014-04" db="EMBL/GenBank/DDBJ databases">
        <title>Genome evolution of avian class.</title>
        <authorList>
            <person name="Zhang G."/>
            <person name="Li C."/>
        </authorList>
    </citation>
    <scope>NUCLEOTIDE SEQUENCE [LARGE SCALE GENOMIC DNA]</scope>
    <source>
        <strain evidence="2">BGI_N333</strain>
    </source>
</reference>
<protein>
    <submittedName>
        <fullName evidence="2">Uncharacterized protein</fullName>
    </submittedName>
</protein>
<evidence type="ECO:0000313" key="2">
    <source>
        <dbReference type="EMBL" id="KFQ47168.1"/>
    </source>
</evidence>
<proteinExistence type="predicted"/>
<dbReference type="Proteomes" id="UP000053840">
    <property type="component" value="Unassembled WGS sequence"/>
</dbReference>
<evidence type="ECO:0000313" key="3">
    <source>
        <dbReference type="Proteomes" id="UP000053840"/>
    </source>
</evidence>
<dbReference type="AlphaFoldDB" id="A0A091RXF3"/>
<organism evidence="2 3">
    <name type="scientific">Nestor notabilis</name>
    <name type="common">Kea</name>
    <dbReference type="NCBI Taxonomy" id="176057"/>
    <lineage>
        <taxon>Eukaryota</taxon>
        <taxon>Metazoa</taxon>
        <taxon>Chordata</taxon>
        <taxon>Craniata</taxon>
        <taxon>Vertebrata</taxon>
        <taxon>Euteleostomi</taxon>
        <taxon>Archelosauria</taxon>
        <taxon>Archosauria</taxon>
        <taxon>Dinosauria</taxon>
        <taxon>Saurischia</taxon>
        <taxon>Theropoda</taxon>
        <taxon>Coelurosauria</taxon>
        <taxon>Aves</taxon>
        <taxon>Neognathae</taxon>
        <taxon>Neoaves</taxon>
        <taxon>Telluraves</taxon>
        <taxon>Australaves</taxon>
        <taxon>Psittaciformes</taxon>
        <taxon>Psittacidae</taxon>
        <taxon>Nestor</taxon>
    </lineage>
</organism>
<gene>
    <name evidence="2" type="ORF">N333_07903</name>
</gene>
<dbReference type="EMBL" id="KK936014">
    <property type="protein sequence ID" value="KFQ47168.1"/>
    <property type="molecule type" value="Genomic_DNA"/>
</dbReference>
<feature type="compositionally biased region" description="Low complexity" evidence="1">
    <location>
        <begin position="55"/>
        <end position="69"/>
    </location>
</feature>
<evidence type="ECO:0000256" key="1">
    <source>
        <dbReference type="SAM" id="MobiDB-lite"/>
    </source>
</evidence>
<sequence length="69" mass="6797">APASPTLAPSPGSPRRGDTAGITPHPTGTREDSGGQDGCGLFPADGDIKPPPASPSSAILLADLPRTPQ</sequence>
<accession>A0A091RXF3</accession>
<keyword evidence="3" id="KW-1185">Reference proteome</keyword>
<feature type="region of interest" description="Disordered" evidence="1">
    <location>
        <begin position="1"/>
        <end position="69"/>
    </location>
</feature>
<name>A0A091RXF3_NESNO</name>